<dbReference type="OrthoDB" id="5870771at2759"/>
<accession>A0A2A6BYU7</accession>
<proteinExistence type="predicted"/>
<keyword evidence="3" id="KW-1185">Reference proteome</keyword>
<evidence type="ECO:0000256" key="1">
    <source>
        <dbReference type="SAM" id="MobiDB-lite"/>
    </source>
</evidence>
<evidence type="ECO:0000313" key="3">
    <source>
        <dbReference type="Proteomes" id="UP000005239"/>
    </source>
</evidence>
<dbReference type="AlphaFoldDB" id="A0A2A6BYU7"/>
<evidence type="ECO:0000313" key="2">
    <source>
        <dbReference type="EnsemblMetazoa" id="PPA08611.1"/>
    </source>
</evidence>
<reference evidence="3" key="1">
    <citation type="journal article" date="2008" name="Nat. Genet.">
        <title>The Pristionchus pacificus genome provides a unique perspective on nematode lifestyle and parasitism.</title>
        <authorList>
            <person name="Dieterich C."/>
            <person name="Clifton S.W."/>
            <person name="Schuster L.N."/>
            <person name="Chinwalla A."/>
            <person name="Delehaunty K."/>
            <person name="Dinkelacker I."/>
            <person name="Fulton L."/>
            <person name="Fulton R."/>
            <person name="Godfrey J."/>
            <person name="Minx P."/>
            <person name="Mitreva M."/>
            <person name="Roeseler W."/>
            <person name="Tian H."/>
            <person name="Witte H."/>
            <person name="Yang S.P."/>
            <person name="Wilson R.K."/>
            <person name="Sommer R.J."/>
        </authorList>
    </citation>
    <scope>NUCLEOTIDE SEQUENCE [LARGE SCALE GENOMIC DNA]</scope>
    <source>
        <strain evidence="3">PS312</strain>
    </source>
</reference>
<reference evidence="2" key="2">
    <citation type="submission" date="2022-06" db="UniProtKB">
        <authorList>
            <consortium name="EnsemblMetazoa"/>
        </authorList>
    </citation>
    <scope>IDENTIFICATION</scope>
    <source>
        <strain evidence="2">PS312</strain>
    </source>
</reference>
<accession>A0A8R1YCV4</accession>
<sequence>MVNVISSANLALEKTLLSHPAKYPYTRTRVKCISVPGGRSDLPFSTIFTDIIPRRIIVGCVDQEAYDGNIAKSPFNFKPFGVTEVTIDAGGTVYPAQPFTSIFSANKYAKNFLMFYENLGAVGENRHLSIGYKKYKSGYTLHAFNPCATDSNSDFELIKAGTTQINMRFAEKTPASGIQAVIRIVVSRVDMPSSSTSPSRNTWGDDSEGDDDRRRTTHWVSLESYALITLGFDIHTRLLPHQVNLLNSTFAHRRVRTNHLGNNNKELVTPRVEKGSSGNTRVTCKIDIQGVHDTLHGVDYVYSKHGIALRCDYTPIVIIPSGERFALQCLEIWVDI</sequence>
<organism evidence="2 3">
    <name type="scientific">Pristionchus pacificus</name>
    <name type="common">Parasitic nematode worm</name>
    <dbReference type="NCBI Taxonomy" id="54126"/>
    <lineage>
        <taxon>Eukaryota</taxon>
        <taxon>Metazoa</taxon>
        <taxon>Ecdysozoa</taxon>
        <taxon>Nematoda</taxon>
        <taxon>Chromadorea</taxon>
        <taxon>Rhabditida</taxon>
        <taxon>Rhabditina</taxon>
        <taxon>Diplogasteromorpha</taxon>
        <taxon>Diplogasteroidea</taxon>
        <taxon>Neodiplogasteridae</taxon>
        <taxon>Pristionchus</taxon>
    </lineage>
</organism>
<gene>
    <name evidence="2" type="primary">WBGene00098165</name>
</gene>
<dbReference type="Proteomes" id="UP000005239">
    <property type="component" value="Unassembled WGS sequence"/>
</dbReference>
<protein>
    <submittedName>
        <fullName evidence="2">Uncharacterized protein</fullName>
    </submittedName>
</protein>
<name>A0A2A6BYU7_PRIPA</name>
<feature type="region of interest" description="Disordered" evidence="1">
    <location>
        <begin position="191"/>
        <end position="214"/>
    </location>
</feature>
<feature type="compositionally biased region" description="Polar residues" evidence="1">
    <location>
        <begin position="192"/>
        <end position="204"/>
    </location>
</feature>
<dbReference type="EnsemblMetazoa" id="PPA08611.1">
    <property type="protein sequence ID" value="PPA08611.1"/>
    <property type="gene ID" value="WBGene00098165"/>
</dbReference>